<dbReference type="HAMAP" id="MF_01527_B">
    <property type="entry name" value="GTP_cyclohydrol_B"/>
    <property type="match status" value="1"/>
</dbReference>
<comment type="similarity">
    <text evidence="2">Belongs to the GTP cyclohydrolase IV family.</text>
</comment>
<dbReference type="PANTHER" id="PTHR36445">
    <property type="entry name" value="GTP CYCLOHYDROLASE MPTA"/>
    <property type="match status" value="1"/>
</dbReference>
<evidence type="ECO:0000256" key="2">
    <source>
        <dbReference type="HAMAP-Rule" id="MF_01527"/>
    </source>
</evidence>
<sequence length="270" mass="29749">MNTREKHAFLPDIQSQPDRRQIPIEAVGVKGLRYPVTVRSSGENQPTVAEFRMTVGLGGTLKGTHMSRFIELLEASAQSVDQDRFKAMVIGMLERLGAASGEIEMRFPYFIRKRAPVSGVESLVDCDVTWRCNVATDGACTFCMKLTAAGTSLCPCSKEISAYGAHNQRSHITIDAELARTVDIAELLAIAEASASCEVYGLLKRGDEKYVTERAYDNPKFVEDAVRDAALALRSDPRVRAFVVEVENFESIHNHSAFARIDSADLSTQQ</sequence>
<dbReference type="Gene3D" id="3.10.270.10">
    <property type="entry name" value="Urate Oxidase"/>
    <property type="match status" value="1"/>
</dbReference>
<dbReference type="InterPro" id="IPR022838">
    <property type="entry name" value="GTP_cyclohydrolase_FolE2"/>
</dbReference>
<evidence type="ECO:0000256" key="1">
    <source>
        <dbReference type="ARBA" id="ARBA00022801"/>
    </source>
</evidence>
<dbReference type="Pfam" id="PF02649">
    <property type="entry name" value="GCHY-1"/>
    <property type="match status" value="1"/>
</dbReference>
<comment type="pathway">
    <text evidence="2">Cofactor biosynthesis; 7,8-dihydroneopterin triphosphate biosynthesis; 7,8-dihydroneopterin triphosphate from GTP: step 1/1.</text>
</comment>
<accession>A0A418Y5R6</accession>
<protein>
    <recommendedName>
        <fullName evidence="2">GTP cyclohydrolase FolE2</fullName>
        <ecNumber evidence="2">3.5.4.16</ecNumber>
    </recommendedName>
</protein>
<name>A0A418Y5R6_9BURK</name>
<keyword evidence="1 2" id="KW-0378">Hydrolase</keyword>
<dbReference type="Proteomes" id="UP000284006">
    <property type="component" value="Unassembled WGS sequence"/>
</dbReference>
<proteinExistence type="inferred from homology"/>
<evidence type="ECO:0000313" key="3">
    <source>
        <dbReference type="EMBL" id="RJG22202.1"/>
    </source>
</evidence>
<organism evidence="3 4">
    <name type="scientific">Massilia cavernae</name>
    <dbReference type="NCBI Taxonomy" id="2320864"/>
    <lineage>
        <taxon>Bacteria</taxon>
        <taxon>Pseudomonadati</taxon>
        <taxon>Pseudomonadota</taxon>
        <taxon>Betaproteobacteria</taxon>
        <taxon>Burkholderiales</taxon>
        <taxon>Oxalobacteraceae</taxon>
        <taxon>Telluria group</taxon>
        <taxon>Massilia</taxon>
    </lineage>
</organism>
<feature type="site" description="May be catalytically important" evidence="2">
    <location>
        <position position="154"/>
    </location>
</feature>
<dbReference type="RefSeq" id="WP_119809887.1">
    <property type="nucleotide sequence ID" value="NZ_QYUP01000062.1"/>
</dbReference>
<evidence type="ECO:0000313" key="4">
    <source>
        <dbReference type="Proteomes" id="UP000284006"/>
    </source>
</evidence>
<comment type="caution">
    <text evidence="3">The sequence shown here is derived from an EMBL/GenBank/DDBJ whole genome shotgun (WGS) entry which is preliminary data.</text>
</comment>
<dbReference type="EMBL" id="QYUP01000062">
    <property type="protein sequence ID" value="RJG22202.1"/>
    <property type="molecule type" value="Genomic_DNA"/>
</dbReference>
<dbReference type="EC" id="3.5.4.16" evidence="2"/>
<dbReference type="GO" id="GO:0046654">
    <property type="term" value="P:tetrahydrofolate biosynthetic process"/>
    <property type="evidence" value="ECO:0007669"/>
    <property type="project" value="UniProtKB-UniRule"/>
</dbReference>
<dbReference type="GO" id="GO:0003934">
    <property type="term" value="F:GTP cyclohydrolase I activity"/>
    <property type="evidence" value="ECO:0007669"/>
    <property type="project" value="UniProtKB-UniRule"/>
</dbReference>
<comment type="catalytic activity">
    <reaction evidence="2">
        <text>GTP + H2O = 7,8-dihydroneopterin 3'-triphosphate + formate + H(+)</text>
        <dbReference type="Rhea" id="RHEA:17473"/>
        <dbReference type="ChEBI" id="CHEBI:15377"/>
        <dbReference type="ChEBI" id="CHEBI:15378"/>
        <dbReference type="ChEBI" id="CHEBI:15740"/>
        <dbReference type="ChEBI" id="CHEBI:37565"/>
        <dbReference type="ChEBI" id="CHEBI:58462"/>
        <dbReference type="EC" id="3.5.4.16"/>
    </reaction>
</comment>
<dbReference type="InterPro" id="IPR003801">
    <property type="entry name" value="GTP_cyclohydrolase_FolE2/MptA"/>
</dbReference>
<dbReference type="UniPathway" id="UPA00848">
    <property type="reaction ID" value="UER00151"/>
</dbReference>
<comment type="function">
    <text evidence="2">Converts GTP to 7,8-dihydroneopterin triphosphate.</text>
</comment>
<gene>
    <name evidence="2" type="primary">folE2</name>
    <name evidence="3" type="ORF">D3872_05770</name>
</gene>
<reference evidence="3 4" key="1">
    <citation type="submission" date="2018-09" db="EMBL/GenBank/DDBJ databases">
        <authorList>
            <person name="Zhu H."/>
        </authorList>
    </citation>
    <scope>NUCLEOTIDE SEQUENCE [LARGE SCALE GENOMIC DNA]</scope>
    <source>
        <strain evidence="3 4">K1S02-61</strain>
    </source>
</reference>
<dbReference type="PANTHER" id="PTHR36445:SF1">
    <property type="entry name" value="GTP CYCLOHYDROLASE MPTA"/>
    <property type="match status" value="1"/>
</dbReference>
<dbReference type="AlphaFoldDB" id="A0A418Y5R6"/>
<keyword evidence="4" id="KW-1185">Reference proteome</keyword>
<dbReference type="OrthoDB" id="9774824at2"/>
<dbReference type="NCBIfam" id="NF010200">
    <property type="entry name" value="PRK13674.1-1"/>
    <property type="match status" value="1"/>
</dbReference>